<dbReference type="CDD" id="cd00112">
    <property type="entry name" value="LDLa"/>
    <property type="match status" value="1"/>
</dbReference>
<name>A0A3R7SXQ8_PENVA</name>
<keyword evidence="5" id="KW-1185">Reference proteome</keyword>
<reference evidence="4 5" key="2">
    <citation type="submission" date="2019-01" db="EMBL/GenBank/DDBJ databases">
        <title>The decoding of complex shrimp genome reveals the adaptation for benthos swimmer, frequently molting mechanism and breeding impact on genome.</title>
        <authorList>
            <person name="Sun Y."/>
            <person name="Gao Y."/>
            <person name="Yu Y."/>
        </authorList>
    </citation>
    <scope>NUCLEOTIDE SEQUENCE [LARGE SCALE GENOMIC DNA]</scope>
    <source>
        <tissue evidence="4">Muscle</tissue>
    </source>
</reference>
<feature type="region of interest" description="Disordered" evidence="3">
    <location>
        <begin position="17"/>
        <end position="53"/>
    </location>
</feature>
<evidence type="ECO:0000313" key="4">
    <source>
        <dbReference type="EMBL" id="ROT80297.1"/>
    </source>
</evidence>
<evidence type="ECO:0000256" key="3">
    <source>
        <dbReference type="SAM" id="MobiDB-lite"/>
    </source>
</evidence>
<dbReference type="PROSITE" id="PS50068">
    <property type="entry name" value="LDLRA_2"/>
    <property type="match status" value="1"/>
</dbReference>
<feature type="compositionally biased region" description="Low complexity" evidence="3">
    <location>
        <begin position="26"/>
        <end position="40"/>
    </location>
</feature>
<comment type="caution">
    <text evidence="2">Lacks conserved residue(s) required for the propagation of feature annotation.</text>
</comment>
<feature type="disulfide bond" evidence="2">
    <location>
        <begin position="53"/>
        <end position="71"/>
    </location>
</feature>
<dbReference type="SUPFAM" id="SSF57424">
    <property type="entry name" value="LDL receptor-like module"/>
    <property type="match status" value="1"/>
</dbReference>
<dbReference type="EMBL" id="QCYY01001133">
    <property type="protein sequence ID" value="ROT80297.1"/>
    <property type="molecule type" value="Genomic_DNA"/>
</dbReference>
<feature type="disulfide bond" evidence="2">
    <location>
        <begin position="65"/>
        <end position="80"/>
    </location>
</feature>
<evidence type="ECO:0000256" key="1">
    <source>
        <dbReference type="ARBA" id="ARBA00023157"/>
    </source>
</evidence>
<evidence type="ECO:0000256" key="2">
    <source>
        <dbReference type="PROSITE-ProRule" id="PRU00124"/>
    </source>
</evidence>
<evidence type="ECO:0000313" key="5">
    <source>
        <dbReference type="Proteomes" id="UP000283509"/>
    </source>
</evidence>
<dbReference type="OrthoDB" id="6378935at2759"/>
<dbReference type="AlphaFoldDB" id="A0A3R7SXQ8"/>
<organism evidence="4 5">
    <name type="scientific">Penaeus vannamei</name>
    <name type="common">Whiteleg shrimp</name>
    <name type="synonym">Litopenaeus vannamei</name>
    <dbReference type="NCBI Taxonomy" id="6689"/>
    <lineage>
        <taxon>Eukaryota</taxon>
        <taxon>Metazoa</taxon>
        <taxon>Ecdysozoa</taxon>
        <taxon>Arthropoda</taxon>
        <taxon>Crustacea</taxon>
        <taxon>Multicrustacea</taxon>
        <taxon>Malacostraca</taxon>
        <taxon>Eumalacostraca</taxon>
        <taxon>Eucarida</taxon>
        <taxon>Decapoda</taxon>
        <taxon>Dendrobranchiata</taxon>
        <taxon>Penaeoidea</taxon>
        <taxon>Penaeidae</taxon>
        <taxon>Penaeus</taxon>
    </lineage>
</organism>
<dbReference type="SMART" id="SM00192">
    <property type="entry name" value="LDLa"/>
    <property type="match status" value="1"/>
</dbReference>
<comment type="caution">
    <text evidence="4">The sequence shown here is derived from an EMBL/GenBank/DDBJ whole genome shotgun (WGS) entry which is preliminary data.</text>
</comment>
<proteinExistence type="predicted"/>
<dbReference type="PRINTS" id="PR00261">
    <property type="entry name" value="LDLRECEPTOR"/>
</dbReference>
<gene>
    <name evidence="4" type="ORF">C7M84_000967</name>
</gene>
<accession>A0A3R7SXQ8</accession>
<dbReference type="Gene3D" id="4.10.400.10">
    <property type="entry name" value="Low-density Lipoprotein Receptor"/>
    <property type="match status" value="1"/>
</dbReference>
<reference evidence="4 5" key="1">
    <citation type="submission" date="2018-04" db="EMBL/GenBank/DDBJ databases">
        <authorList>
            <person name="Zhang X."/>
            <person name="Yuan J."/>
            <person name="Li F."/>
            <person name="Xiang J."/>
        </authorList>
    </citation>
    <scope>NUCLEOTIDE SEQUENCE [LARGE SCALE GENOMIC DNA]</scope>
    <source>
        <tissue evidence="4">Muscle</tissue>
    </source>
</reference>
<protein>
    <submittedName>
        <fullName evidence="4">Uncharacterized protein</fullName>
    </submittedName>
</protein>
<dbReference type="Pfam" id="PF00057">
    <property type="entry name" value="Ldl_recept_a"/>
    <property type="match status" value="1"/>
</dbReference>
<dbReference type="InterPro" id="IPR002172">
    <property type="entry name" value="LDrepeatLR_classA_rpt"/>
</dbReference>
<dbReference type="InterPro" id="IPR036055">
    <property type="entry name" value="LDL_receptor-like_sf"/>
</dbReference>
<keyword evidence="1 2" id="KW-1015">Disulfide bond</keyword>
<sequence>MTQPQLGRRDWVYVHVPPSDLDGNHTTRAPPQATTTTDTPYVEAPPTPAQRTCKDGTPLDAAWVCDGIPDCADESDEEDCECTDEDDLECAVTASSTFHLGAGVCAEGAFRCTSGRVCASGDCVAPLGPCLPRDL</sequence>
<dbReference type="Proteomes" id="UP000283509">
    <property type="component" value="Unassembled WGS sequence"/>
</dbReference>